<gene>
    <name evidence="2" type="ORF">ILEXP_LOCUS17770</name>
    <name evidence="3" type="ORF">ILEXP_LOCUS29283</name>
</gene>
<accession>A0ABC8T087</accession>
<dbReference type="AlphaFoldDB" id="A0ABC8T087"/>
<keyword evidence="4" id="KW-1185">Reference proteome</keyword>
<feature type="compositionally biased region" description="Polar residues" evidence="1">
    <location>
        <begin position="1"/>
        <end position="13"/>
    </location>
</feature>
<organism evidence="3 4">
    <name type="scientific">Ilex paraguariensis</name>
    <name type="common">yerba mate</name>
    <dbReference type="NCBI Taxonomy" id="185542"/>
    <lineage>
        <taxon>Eukaryota</taxon>
        <taxon>Viridiplantae</taxon>
        <taxon>Streptophyta</taxon>
        <taxon>Embryophyta</taxon>
        <taxon>Tracheophyta</taxon>
        <taxon>Spermatophyta</taxon>
        <taxon>Magnoliopsida</taxon>
        <taxon>eudicotyledons</taxon>
        <taxon>Gunneridae</taxon>
        <taxon>Pentapetalae</taxon>
        <taxon>asterids</taxon>
        <taxon>campanulids</taxon>
        <taxon>Aquifoliales</taxon>
        <taxon>Aquifoliaceae</taxon>
        <taxon>Ilex</taxon>
    </lineage>
</organism>
<sequence length="128" mass="14340">NASSSGDNSMTSPHDSRLPIDSIITSNPSEFNSMTTPYESKPTVNPIISPDPPESSSTLDVHCSNRVRAPPIYLSNYHYFSTLATLHEPHNYREAFLTLFGSKLCLKNLMPFTKLILGIWLICLLERQ</sequence>
<comment type="caution">
    <text evidence="3">The sequence shown here is derived from an EMBL/GenBank/DDBJ whole genome shotgun (WGS) entry which is preliminary data.</text>
</comment>
<name>A0ABC8T087_9AQUA</name>
<evidence type="ECO:0000313" key="4">
    <source>
        <dbReference type="Proteomes" id="UP001642360"/>
    </source>
</evidence>
<feature type="compositionally biased region" description="Polar residues" evidence="1">
    <location>
        <begin position="23"/>
        <end position="38"/>
    </location>
</feature>
<reference evidence="3 4" key="1">
    <citation type="submission" date="2024-02" db="EMBL/GenBank/DDBJ databases">
        <authorList>
            <person name="Vignale AGUSTIN F."/>
            <person name="Sosa J E."/>
            <person name="Modenutti C."/>
        </authorList>
    </citation>
    <scope>NUCLEOTIDE SEQUENCE [LARGE SCALE GENOMIC DNA]</scope>
</reference>
<feature type="region of interest" description="Disordered" evidence="1">
    <location>
        <begin position="1"/>
        <end position="60"/>
    </location>
</feature>
<protein>
    <submittedName>
        <fullName evidence="3">Uncharacterized protein</fullName>
    </submittedName>
</protein>
<dbReference type="EMBL" id="CAUOFW020003536">
    <property type="protein sequence ID" value="CAK9160513.1"/>
    <property type="molecule type" value="Genomic_DNA"/>
</dbReference>
<evidence type="ECO:0000313" key="3">
    <source>
        <dbReference type="EMBL" id="CAK9160513.1"/>
    </source>
</evidence>
<feature type="non-terminal residue" evidence="3">
    <location>
        <position position="1"/>
    </location>
</feature>
<evidence type="ECO:0000313" key="2">
    <source>
        <dbReference type="EMBL" id="CAK9149703.1"/>
    </source>
</evidence>
<dbReference type="Proteomes" id="UP001642360">
    <property type="component" value="Unassembled WGS sequence"/>
</dbReference>
<dbReference type="EMBL" id="CAUOFW020001925">
    <property type="protein sequence ID" value="CAK9149703.1"/>
    <property type="molecule type" value="Genomic_DNA"/>
</dbReference>
<proteinExistence type="predicted"/>
<evidence type="ECO:0000256" key="1">
    <source>
        <dbReference type="SAM" id="MobiDB-lite"/>
    </source>
</evidence>